<dbReference type="InterPro" id="IPR013217">
    <property type="entry name" value="Methyltransf_12"/>
</dbReference>
<feature type="domain" description="Methyltransferase type 12" evidence="1">
    <location>
        <begin position="59"/>
        <end position="153"/>
    </location>
</feature>
<dbReference type="EMBL" id="JAAKZG010000005">
    <property type="protein sequence ID" value="NGN42234.1"/>
    <property type="molecule type" value="Genomic_DNA"/>
</dbReference>
<sequence length="233" mass="25289">MTRNDDLPSVPERDAAAFNAAHARSYAEGPPRQVPGFAGLHRMTSMLLSERVPSDGRVLVLGAGGGLELKALADDHPGWTFDGVDPSADMLRVAEQIVGPHAERMRLHEGYIDAAPGGPFDGAACLLTLHFVPRDQRIETLRQIHRRLAPGAPFVVAHISFPQTEPERSMWIDRHIAFGGSDPANAENARRAIGTRLSILSPEEDEAMLRDAGFSGISLFYAGLSFRGWVGYA</sequence>
<keyword evidence="3" id="KW-1185">Reference proteome</keyword>
<dbReference type="CDD" id="cd02440">
    <property type="entry name" value="AdoMet_MTases"/>
    <property type="match status" value="1"/>
</dbReference>
<dbReference type="GO" id="GO:0008168">
    <property type="term" value="F:methyltransferase activity"/>
    <property type="evidence" value="ECO:0007669"/>
    <property type="project" value="UniProtKB-KW"/>
</dbReference>
<dbReference type="PANTHER" id="PTHR43464">
    <property type="entry name" value="METHYLTRANSFERASE"/>
    <property type="match status" value="1"/>
</dbReference>
<dbReference type="InterPro" id="IPR029063">
    <property type="entry name" value="SAM-dependent_MTases_sf"/>
</dbReference>
<evidence type="ECO:0000259" key="1">
    <source>
        <dbReference type="Pfam" id="PF08242"/>
    </source>
</evidence>
<dbReference type="Proteomes" id="UP000481252">
    <property type="component" value="Unassembled WGS sequence"/>
</dbReference>
<dbReference type="SUPFAM" id="SSF53335">
    <property type="entry name" value="S-adenosyl-L-methionine-dependent methyltransferases"/>
    <property type="match status" value="1"/>
</dbReference>
<comment type="caution">
    <text evidence="2">The sequence shown here is derived from an EMBL/GenBank/DDBJ whole genome shotgun (WGS) entry which is preliminary data.</text>
</comment>
<organism evidence="2 3">
    <name type="scientific">Mesorhizobium zhangyense</name>
    <dbReference type="NCBI Taxonomy" id="1776730"/>
    <lineage>
        <taxon>Bacteria</taxon>
        <taxon>Pseudomonadati</taxon>
        <taxon>Pseudomonadota</taxon>
        <taxon>Alphaproteobacteria</taxon>
        <taxon>Hyphomicrobiales</taxon>
        <taxon>Phyllobacteriaceae</taxon>
        <taxon>Mesorhizobium</taxon>
    </lineage>
</organism>
<dbReference type="GO" id="GO:0032259">
    <property type="term" value="P:methylation"/>
    <property type="evidence" value="ECO:0007669"/>
    <property type="project" value="UniProtKB-KW"/>
</dbReference>
<protein>
    <submittedName>
        <fullName evidence="2">Class I SAM-dependent methyltransferase</fullName>
    </submittedName>
</protein>
<evidence type="ECO:0000313" key="3">
    <source>
        <dbReference type="Proteomes" id="UP000481252"/>
    </source>
</evidence>
<accession>A0A7C9R7R8</accession>
<dbReference type="PANTHER" id="PTHR43464:SF58">
    <property type="entry name" value="BLR7975 PROTEIN"/>
    <property type="match status" value="1"/>
</dbReference>
<proteinExistence type="predicted"/>
<reference evidence="2 3" key="1">
    <citation type="submission" date="2020-02" db="EMBL/GenBank/DDBJ databases">
        <title>Genome sequence of the type strain CGMCC 1.15528 of Mesorhizobium zhangyense.</title>
        <authorList>
            <person name="Gao J."/>
            <person name="Sun J."/>
        </authorList>
    </citation>
    <scope>NUCLEOTIDE SEQUENCE [LARGE SCALE GENOMIC DNA]</scope>
    <source>
        <strain evidence="2 3">CGMCC 1.15528</strain>
    </source>
</reference>
<evidence type="ECO:0000313" key="2">
    <source>
        <dbReference type="EMBL" id="NGN42234.1"/>
    </source>
</evidence>
<name>A0A7C9R7R8_9HYPH</name>
<dbReference type="AlphaFoldDB" id="A0A7C9R7R8"/>
<dbReference type="Pfam" id="PF08242">
    <property type="entry name" value="Methyltransf_12"/>
    <property type="match status" value="1"/>
</dbReference>
<keyword evidence="2" id="KW-0489">Methyltransferase</keyword>
<dbReference type="RefSeq" id="WP_165118398.1">
    <property type="nucleotide sequence ID" value="NZ_JAAKZG010000005.1"/>
</dbReference>
<keyword evidence="2" id="KW-0808">Transferase</keyword>
<gene>
    <name evidence="2" type="ORF">G6N74_14285</name>
</gene>
<dbReference type="Gene3D" id="3.40.50.150">
    <property type="entry name" value="Vaccinia Virus protein VP39"/>
    <property type="match status" value="1"/>
</dbReference>